<protein>
    <submittedName>
        <fullName evidence="3">Invasion protein IalB, involved in pathogenesis</fullName>
    </submittedName>
</protein>
<evidence type="ECO:0000313" key="3">
    <source>
        <dbReference type="EMBL" id="SFP27799.1"/>
    </source>
</evidence>
<reference evidence="3 4" key="1">
    <citation type="submission" date="2016-10" db="EMBL/GenBank/DDBJ databases">
        <authorList>
            <person name="de Groot N.N."/>
        </authorList>
    </citation>
    <scope>NUCLEOTIDE SEQUENCE [LARGE SCALE GENOMIC DNA]</scope>
    <source>
        <strain evidence="3 4">DSM 19547</strain>
    </source>
</reference>
<feature type="signal peptide" evidence="2">
    <location>
        <begin position="1"/>
        <end position="21"/>
    </location>
</feature>
<dbReference type="Proteomes" id="UP000199356">
    <property type="component" value="Unassembled WGS sequence"/>
</dbReference>
<dbReference type="Gene3D" id="2.60.40.1880">
    <property type="entry name" value="Invasion associated locus B (IalB) protein"/>
    <property type="match status" value="1"/>
</dbReference>
<proteinExistence type="predicted"/>
<keyword evidence="4" id="KW-1185">Reference proteome</keyword>
<evidence type="ECO:0000256" key="2">
    <source>
        <dbReference type="SAM" id="SignalP"/>
    </source>
</evidence>
<name>A0A1I5P172_9RHOB</name>
<dbReference type="EMBL" id="FOXA01000004">
    <property type="protein sequence ID" value="SFP27799.1"/>
    <property type="molecule type" value="Genomic_DNA"/>
</dbReference>
<dbReference type="RefSeq" id="WP_093419934.1">
    <property type="nucleotide sequence ID" value="NZ_FOXA01000004.1"/>
</dbReference>
<gene>
    <name evidence="3" type="ORF">SAMN04488047_104187</name>
</gene>
<evidence type="ECO:0000313" key="4">
    <source>
        <dbReference type="Proteomes" id="UP000199356"/>
    </source>
</evidence>
<evidence type="ECO:0000256" key="1">
    <source>
        <dbReference type="SAM" id="MobiDB-lite"/>
    </source>
</evidence>
<dbReference type="STRING" id="441119.SAMN04488047_104187"/>
<feature type="chain" id="PRO_5011647803" evidence="2">
    <location>
        <begin position="22"/>
        <end position="219"/>
    </location>
</feature>
<dbReference type="Pfam" id="PF06776">
    <property type="entry name" value="IalB"/>
    <property type="match status" value="1"/>
</dbReference>
<dbReference type="InterPro" id="IPR010642">
    <property type="entry name" value="Invasion_prot_B"/>
</dbReference>
<organism evidence="3 4">
    <name type="scientific">Tranquillimonas alkanivorans</name>
    <dbReference type="NCBI Taxonomy" id="441119"/>
    <lineage>
        <taxon>Bacteria</taxon>
        <taxon>Pseudomonadati</taxon>
        <taxon>Pseudomonadota</taxon>
        <taxon>Alphaproteobacteria</taxon>
        <taxon>Rhodobacterales</taxon>
        <taxon>Roseobacteraceae</taxon>
        <taxon>Tranquillimonas</taxon>
    </lineage>
</organism>
<dbReference type="OrthoDB" id="9797912at2"/>
<feature type="compositionally biased region" description="Low complexity" evidence="1">
    <location>
        <begin position="22"/>
        <end position="43"/>
    </location>
</feature>
<feature type="region of interest" description="Disordered" evidence="1">
    <location>
        <begin position="22"/>
        <end position="66"/>
    </location>
</feature>
<sequence length="219" mass="22825">MKNLTKTLPLLALLAATPAVAQDADTTGETPAAEAEAQTETAAPSDGNAPAPGELSMGQPAQTGPRAGQTYIAEEFGDWQMRCVRTESENDPCQLYQLLEDQDGNSVAEISIFGLPEGQQAAAGATIVTPLETLLTPALTLAVDDGQAKRYPYTFCSQVGCFARIGFTGPEVAAFKRGAEATLTIVPAAAPDQQVDLTISLSGFTAGYEAVNEANAETR</sequence>
<dbReference type="InterPro" id="IPR038696">
    <property type="entry name" value="IalB_sf"/>
</dbReference>
<dbReference type="AlphaFoldDB" id="A0A1I5P172"/>
<accession>A0A1I5P172</accession>
<keyword evidence="2" id="KW-0732">Signal</keyword>